<proteinExistence type="predicted"/>
<evidence type="ECO:0000313" key="1">
    <source>
        <dbReference type="EMBL" id="MDO1449292.1"/>
    </source>
</evidence>
<dbReference type="RefSeq" id="WP_302040093.1">
    <property type="nucleotide sequence ID" value="NZ_JAUKPO010000017.1"/>
</dbReference>
<reference evidence="1" key="1">
    <citation type="submission" date="2023-07" db="EMBL/GenBank/DDBJ databases">
        <title>The genome sequence of Rhodocytophaga aerolata KACC 12507.</title>
        <authorList>
            <person name="Zhang X."/>
        </authorList>
    </citation>
    <scope>NUCLEOTIDE SEQUENCE</scope>
    <source>
        <strain evidence="1">KACC 12507</strain>
    </source>
</reference>
<dbReference type="InterPro" id="IPR008969">
    <property type="entry name" value="CarboxyPept-like_regulatory"/>
</dbReference>
<dbReference type="Pfam" id="PF13715">
    <property type="entry name" value="CarbopepD_reg_2"/>
    <property type="match status" value="1"/>
</dbReference>
<dbReference type="EMBL" id="JAUKPO010000017">
    <property type="protein sequence ID" value="MDO1449292.1"/>
    <property type="molecule type" value="Genomic_DNA"/>
</dbReference>
<organism evidence="1 2">
    <name type="scientific">Rhodocytophaga aerolata</name>
    <dbReference type="NCBI Taxonomy" id="455078"/>
    <lineage>
        <taxon>Bacteria</taxon>
        <taxon>Pseudomonadati</taxon>
        <taxon>Bacteroidota</taxon>
        <taxon>Cytophagia</taxon>
        <taxon>Cytophagales</taxon>
        <taxon>Rhodocytophagaceae</taxon>
        <taxon>Rhodocytophaga</taxon>
    </lineage>
</organism>
<accession>A0ABT8REZ4</accession>
<keyword evidence="2" id="KW-1185">Reference proteome</keyword>
<dbReference type="Proteomes" id="UP001168528">
    <property type="component" value="Unassembled WGS sequence"/>
</dbReference>
<dbReference type="SUPFAM" id="SSF49464">
    <property type="entry name" value="Carboxypeptidase regulatory domain-like"/>
    <property type="match status" value="1"/>
</dbReference>
<evidence type="ECO:0000313" key="2">
    <source>
        <dbReference type="Proteomes" id="UP001168528"/>
    </source>
</evidence>
<gene>
    <name evidence="1" type="ORF">Q0590_23650</name>
</gene>
<sequence>MSVPYCFSQTSIKIAGKVIDQQSGQPLAYAHIGCEKCLTGTAANEEGIFEITVTNFPVKLLFSYVGY</sequence>
<comment type="caution">
    <text evidence="1">The sequence shown here is derived from an EMBL/GenBank/DDBJ whole genome shotgun (WGS) entry which is preliminary data.</text>
</comment>
<protein>
    <submittedName>
        <fullName evidence="1">Carboxypeptidase-like regulatory domain-containing protein</fullName>
    </submittedName>
</protein>
<name>A0ABT8REZ4_9BACT</name>